<feature type="transmembrane region" description="Helical" evidence="11">
    <location>
        <begin position="356"/>
        <end position="375"/>
    </location>
</feature>
<dbReference type="EMBL" id="JAWRVI010000005">
    <property type="protein sequence ID" value="KAK4093579.1"/>
    <property type="molecule type" value="Genomic_DNA"/>
</dbReference>
<feature type="transmembrane region" description="Helical" evidence="11">
    <location>
        <begin position="80"/>
        <end position="101"/>
    </location>
</feature>
<feature type="transmembrane region" description="Helical" evidence="11">
    <location>
        <begin position="985"/>
        <end position="1012"/>
    </location>
</feature>
<feature type="transmembrane region" description="Helical" evidence="11">
    <location>
        <begin position="381"/>
        <end position="398"/>
    </location>
</feature>
<feature type="transmembrane region" description="Helical" evidence="11">
    <location>
        <begin position="432"/>
        <end position="450"/>
    </location>
</feature>
<evidence type="ECO:0000256" key="2">
    <source>
        <dbReference type="ARBA" id="ARBA00022448"/>
    </source>
</evidence>
<keyword evidence="2" id="KW-0813">Transport</keyword>
<keyword evidence="9" id="KW-0325">Glycoprotein</keyword>
<keyword evidence="5" id="KW-0547">Nucleotide-binding</keyword>
<dbReference type="SMART" id="SM00382">
    <property type="entry name" value="AAA"/>
    <property type="match status" value="2"/>
</dbReference>
<dbReference type="SUPFAM" id="SSF52540">
    <property type="entry name" value="P-loop containing nucleoside triphosphate hydrolases"/>
    <property type="match status" value="2"/>
</dbReference>
<comment type="caution">
    <text evidence="15">The sequence shown here is derived from an EMBL/GenBank/DDBJ whole genome shotgun (WGS) entry which is preliminary data.</text>
</comment>
<reference evidence="14" key="3">
    <citation type="submission" date="2023-11" db="EMBL/GenBank/DDBJ databases">
        <authorList>
            <person name="Beijen E."/>
            <person name="Ohm R.A."/>
        </authorList>
    </citation>
    <scope>NUCLEOTIDE SEQUENCE</scope>
    <source>
        <strain evidence="14">CBS 150709</strain>
    </source>
</reference>
<dbReference type="InterPro" id="IPR003439">
    <property type="entry name" value="ABC_transporter-like_ATP-bd"/>
</dbReference>
<reference evidence="15" key="1">
    <citation type="submission" date="2015-05" db="EMBL/GenBank/DDBJ databases">
        <authorList>
            <person name="Wang D.B."/>
            <person name="Wang M."/>
        </authorList>
    </citation>
    <scope>NUCLEOTIDE SEQUENCE</scope>
    <source>
        <strain evidence="15">36-1</strain>
    </source>
</reference>
<feature type="region of interest" description="Disordered" evidence="10">
    <location>
        <begin position="892"/>
        <end position="929"/>
    </location>
</feature>
<dbReference type="EMBL" id="LCWV01000011">
    <property type="protein sequence ID" value="PWI69776.1"/>
    <property type="molecule type" value="Genomic_DNA"/>
</dbReference>
<dbReference type="Pfam" id="PF24357">
    <property type="entry name" value="TMD0_ABC"/>
    <property type="match status" value="1"/>
</dbReference>
<dbReference type="FunFam" id="3.40.50.300:FF:000838">
    <property type="entry name" value="ABC multidrug transporter (Eurofung)"/>
    <property type="match status" value="1"/>
</dbReference>
<evidence type="ECO:0000256" key="7">
    <source>
        <dbReference type="ARBA" id="ARBA00022989"/>
    </source>
</evidence>
<evidence type="ECO:0000259" key="13">
    <source>
        <dbReference type="PROSITE" id="PS50929"/>
    </source>
</evidence>
<evidence type="ECO:0000256" key="5">
    <source>
        <dbReference type="ARBA" id="ARBA00022741"/>
    </source>
</evidence>
<evidence type="ECO:0000256" key="3">
    <source>
        <dbReference type="ARBA" id="ARBA00022475"/>
    </source>
</evidence>
<dbReference type="GO" id="GO:0140359">
    <property type="term" value="F:ABC-type transporter activity"/>
    <property type="evidence" value="ECO:0007669"/>
    <property type="project" value="InterPro"/>
</dbReference>
<evidence type="ECO:0008006" key="18">
    <source>
        <dbReference type="Google" id="ProtNLM"/>
    </source>
</evidence>
<dbReference type="InterPro" id="IPR017871">
    <property type="entry name" value="ABC_transporter-like_CS"/>
</dbReference>
<dbReference type="Proteomes" id="UP000245956">
    <property type="component" value="Unassembled WGS sequence"/>
</dbReference>
<dbReference type="Gene3D" id="3.40.50.300">
    <property type="entry name" value="P-loop containing nucleotide triphosphate hydrolases"/>
    <property type="match status" value="2"/>
</dbReference>
<keyword evidence="8 11" id="KW-0472">Membrane</keyword>
<dbReference type="InterPro" id="IPR003593">
    <property type="entry name" value="AAA+_ATPase"/>
</dbReference>
<evidence type="ECO:0000256" key="1">
    <source>
        <dbReference type="ARBA" id="ARBA00004651"/>
    </source>
</evidence>
<dbReference type="FunFam" id="1.20.1560.10:FF:000066">
    <property type="entry name" value="ABC multidrug transporter (Eurofung)"/>
    <property type="match status" value="1"/>
</dbReference>
<feature type="transmembrane region" description="Helical" evidence="11">
    <location>
        <begin position="939"/>
        <end position="965"/>
    </location>
</feature>
<evidence type="ECO:0000256" key="10">
    <source>
        <dbReference type="SAM" id="MobiDB-lite"/>
    </source>
</evidence>
<dbReference type="CDD" id="cd18579">
    <property type="entry name" value="ABC_6TM_ABCC_D1"/>
    <property type="match status" value="1"/>
</dbReference>
<keyword evidence="7 11" id="KW-1133">Transmembrane helix</keyword>
<reference evidence="14 17" key="4">
    <citation type="journal article" date="2024" name="Microbiol. Resour. Announc.">
        <title>Genome annotations for the ascomycete fungi Trichoderma harzianum, Trichoderma aggressivum, and Purpureocillium lilacinum.</title>
        <authorList>
            <person name="Beijen E.P.W."/>
            <person name="Ohm R.A."/>
        </authorList>
    </citation>
    <scope>NUCLEOTIDE SEQUENCE [LARGE SCALE GENOMIC DNA]</scope>
    <source>
        <strain evidence="14 17">CBS 150709</strain>
    </source>
</reference>
<dbReference type="PANTHER" id="PTHR24223">
    <property type="entry name" value="ATP-BINDING CASSETTE SUB-FAMILY C"/>
    <property type="match status" value="1"/>
</dbReference>
<feature type="transmembrane region" description="Helical" evidence="11">
    <location>
        <begin position="140"/>
        <end position="162"/>
    </location>
</feature>
<keyword evidence="17" id="KW-1185">Reference proteome</keyword>
<dbReference type="Gene3D" id="1.20.1560.10">
    <property type="entry name" value="ABC transporter type 1, transmembrane domain"/>
    <property type="match status" value="2"/>
</dbReference>
<evidence type="ECO:0000313" key="16">
    <source>
        <dbReference type="Proteomes" id="UP000245956"/>
    </source>
</evidence>
<dbReference type="InterPro" id="IPR036640">
    <property type="entry name" value="ABC1_TM_sf"/>
</dbReference>
<dbReference type="InterPro" id="IPR056227">
    <property type="entry name" value="TMD0_ABC"/>
</dbReference>
<organism evidence="15 16">
    <name type="scientific">Purpureocillium lilacinum</name>
    <name type="common">Paecilomyces lilacinus</name>
    <dbReference type="NCBI Taxonomy" id="33203"/>
    <lineage>
        <taxon>Eukaryota</taxon>
        <taxon>Fungi</taxon>
        <taxon>Dikarya</taxon>
        <taxon>Ascomycota</taxon>
        <taxon>Pezizomycotina</taxon>
        <taxon>Sordariomycetes</taxon>
        <taxon>Hypocreomycetidae</taxon>
        <taxon>Hypocreales</taxon>
        <taxon>Ophiocordycipitaceae</taxon>
        <taxon>Purpureocillium</taxon>
    </lineage>
</organism>
<dbReference type="SUPFAM" id="SSF90123">
    <property type="entry name" value="ABC transporter transmembrane region"/>
    <property type="match status" value="2"/>
</dbReference>
<dbReference type="PROSITE" id="PS50929">
    <property type="entry name" value="ABC_TM1F"/>
    <property type="match status" value="2"/>
</dbReference>
<dbReference type="Pfam" id="PF00005">
    <property type="entry name" value="ABC_tran"/>
    <property type="match status" value="2"/>
</dbReference>
<feature type="transmembrane region" description="Helical" evidence="11">
    <location>
        <begin position="1058"/>
        <end position="1081"/>
    </location>
</feature>
<evidence type="ECO:0000313" key="14">
    <source>
        <dbReference type="EMBL" id="KAK4093579.1"/>
    </source>
</evidence>
<keyword evidence="3" id="KW-1003">Cell membrane</keyword>
<feature type="transmembrane region" description="Helical" evidence="11">
    <location>
        <begin position="1087"/>
        <end position="1107"/>
    </location>
</feature>
<proteinExistence type="predicted"/>
<evidence type="ECO:0000256" key="11">
    <source>
        <dbReference type="SAM" id="Phobius"/>
    </source>
</evidence>
<dbReference type="Pfam" id="PF00664">
    <property type="entry name" value="ABC_membrane"/>
    <property type="match status" value="2"/>
</dbReference>
<dbReference type="InterPro" id="IPR050173">
    <property type="entry name" value="ABC_transporter_C-like"/>
</dbReference>
<protein>
    <recommendedName>
        <fullName evidence="18">ABC multidrug transporter</fullName>
    </recommendedName>
</protein>
<name>A0A2U3E5L3_PURLI</name>
<comment type="subcellular location">
    <subcellularLocation>
        <location evidence="1">Cell membrane</location>
        <topology evidence="1">Multi-pass membrane protein</topology>
    </subcellularLocation>
</comment>
<evidence type="ECO:0000256" key="4">
    <source>
        <dbReference type="ARBA" id="ARBA00022692"/>
    </source>
</evidence>
<evidence type="ECO:0000259" key="12">
    <source>
        <dbReference type="PROSITE" id="PS50893"/>
    </source>
</evidence>
<feature type="transmembrane region" description="Helical" evidence="11">
    <location>
        <begin position="539"/>
        <end position="563"/>
    </location>
</feature>
<evidence type="ECO:0000313" key="17">
    <source>
        <dbReference type="Proteomes" id="UP001287286"/>
    </source>
</evidence>
<dbReference type="GO" id="GO:0005524">
    <property type="term" value="F:ATP binding"/>
    <property type="evidence" value="ECO:0007669"/>
    <property type="project" value="UniProtKB-KW"/>
</dbReference>
<feature type="domain" description="ABC transporter" evidence="12">
    <location>
        <begin position="1266"/>
        <end position="1503"/>
    </location>
</feature>
<evidence type="ECO:0000256" key="9">
    <source>
        <dbReference type="ARBA" id="ARBA00023180"/>
    </source>
</evidence>
<feature type="transmembrane region" description="Helical" evidence="11">
    <location>
        <begin position="1168"/>
        <end position="1194"/>
    </location>
</feature>
<evidence type="ECO:0000313" key="15">
    <source>
        <dbReference type="EMBL" id="PWI69776.1"/>
    </source>
</evidence>
<reference evidence="15 16" key="2">
    <citation type="journal article" date="2016" name="Front. Microbiol.">
        <title>Genome and transcriptome sequences reveal the specific parasitism of the nematophagous Purpureocillium lilacinum 36-1.</title>
        <authorList>
            <person name="Xie J."/>
            <person name="Li S."/>
            <person name="Mo C."/>
            <person name="Xiao X."/>
            <person name="Peng D."/>
            <person name="Wang G."/>
            <person name="Xiao Y."/>
        </authorList>
    </citation>
    <scope>NUCLEOTIDE SEQUENCE [LARGE SCALE GENOMIC DNA]</scope>
    <source>
        <strain evidence="15 16">36-1</strain>
    </source>
</reference>
<feature type="domain" description="ABC transporter" evidence="12">
    <location>
        <begin position="662"/>
        <end position="892"/>
    </location>
</feature>
<dbReference type="InterPro" id="IPR044726">
    <property type="entry name" value="ABCC_6TM_D2"/>
</dbReference>
<dbReference type="Proteomes" id="UP001287286">
    <property type="component" value="Unassembled WGS sequence"/>
</dbReference>
<evidence type="ECO:0000256" key="8">
    <source>
        <dbReference type="ARBA" id="ARBA00023136"/>
    </source>
</evidence>
<feature type="transmembrane region" description="Helical" evidence="11">
    <location>
        <begin position="113"/>
        <end position="134"/>
    </location>
</feature>
<feature type="compositionally biased region" description="Acidic residues" evidence="10">
    <location>
        <begin position="899"/>
        <end position="913"/>
    </location>
</feature>
<feature type="domain" description="ABC transmembrane type-1" evidence="13">
    <location>
        <begin position="949"/>
        <end position="1229"/>
    </location>
</feature>
<dbReference type="InterPro" id="IPR011527">
    <property type="entry name" value="ABC1_TM_dom"/>
</dbReference>
<dbReference type="GO" id="GO:0005886">
    <property type="term" value="C:plasma membrane"/>
    <property type="evidence" value="ECO:0007669"/>
    <property type="project" value="UniProtKB-SubCell"/>
</dbReference>
<dbReference type="PROSITE" id="PS50893">
    <property type="entry name" value="ABC_TRANSPORTER_2"/>
    <property type="match status" value="2"/>
</dbReference>
<dbReference type="PANTHER" id="PTHR24223:SF399">
    <property type="entry name" value="ABC TRANSPORTER ATNG"/>
    <property type="match status" value="1"/>
</dbReference>
<keyword evidence="4 11" id="KW-0812">Transmembrane</keyword>
<dbReference type="CDD" id="cd03244">
    <property type="entry name" value="ABCC_MRP_domain2"/>
    <property type="match status" value="1"/>
</dbReference>
<accession>A0A2U3E5L3</accession>
<sequence>MVPAALWGLNRQPTQPAAPVLCVASVETCPKRLRAAISGWLPGAMARNDTDCGDGAFGPGVWSQGCRGGFDFTLSFEESILTILPAAVFLVLAGGRCVYLFRSGDKAKREATYTPKLITGCLYAALNVALLAVVASSPRAGSKLAIAAAVLSLLASFTIVILSHVEHVKSIRPSFLLTIYLSVSLLFDAARLRTEWLIAASANSAYAGVLSASAGLKLSLLVLETVEKRSILIQGGSSPSHESTSGPLSRGFFVWLNPLLITGWATVLTNNDLPTINERLSSRRLDKRFATKWDKATAGGRKPMLFLTTLNVLRWELLSIALPRVGMIGLSISQPYLVSNALRFLSMPSGEATTNLGYGLIGAFAFVFIGSAILTAWHEHLTFRAGAMIRGGLISLIYRKMVRLPTKQLGESSAVSLMGNDVEMLTERINMLLVESWANTITVAIAMWMLTQQLGAVSAAPIIMSLICLFLNTMIGRLMVPRQITYQKATQDRINFTSEVLGSMKAVKMLGYSDTFTKLIETKRDNDINSGKQFRLLNVWANVITNGNIAITQTATFGAYAIAAKVSGSESFSAAQAITAVSILNVMMLPLSLLLGSIPFSFSAFGCFKRIQEFLLLPERIDSRAIQSGFGDGVSVRSTDGSSTDGIELQTFKHKGDPSASVTIANGNFDWGEKPVLREIDTKLPQHQTGSLTMIIGPIGSGKSTFLKAILGETASSNGHVSLSSQAVAFCDQTPWVLNATIRENIIAETEGYNESWFKAVVEACDLAVDLGRLPDGAATVVGDKGLKLSGGQKQRIAIARAVYARKPVAIFDDVFSGLDKVTEKTVFNRVFAQDGLLRRSGTSIILATHAVHHLPDSDFVIALNKNGSIVQQGTFNDLRSKGGYVRDLDISLPHSDKPDEDVAEEPEDGDSDSYDKQAAAEAIEEPQGRASDRSTFKYYLASVTWLNIIPAGLYIILHTFFYMFRYIWLTWWGEGRGHESTDVGYWLGLYAFMAVVEIAGVSLAIMQGLIFMGPTSGKTLHTRVLNAVMNAPLSFLSKHETGSLVNRFSQDMRLVDIVLPISLSIFMFEVTLCFAVAGLAISAVSYFAICIPFVAVVLAVIQRFYVRTSKQLRLLEIEHKAPLYSHFLESINGLATIRAFGWVRPYVEKGMDLLDNAQKPSYLLYCIQRWLTLVLDLVVAGLTILLVASAVALRGKINPSLLGIALVNMMDLGNNLKGIVLQWSTLETSLGAVTRIKNFSENAPSESLPEENRVPSVQWPARGDLELRNVSVQYDSTEEPILHDLCMTMKHGQKIGLCGRSGSGKSSTIQALLRLANIVEGQIVLDGEDITRVPRSLLREKLSCLTQEPFLFTNTIRFNMDPLGEHNDESVVAALERVGLWAVIRSKLGDEKESPLDEKMDETFFSHGQRQLLCLARALLKRSCVLILDEPTSSVDSQTDAKIQEVIRTEFKDRTIIMIAHRLDTLLDFDKVAVLDRGLLVEYDAPGQLLRDGDSYFARLYRAEKSKRGERQSSS</sequence>
<dbReference type="PROSITE" id="PS00211">
    <property type="entry name" value="ABC_TRANSPORTER_1"/>
    <property type="match status" value="2"/>
</dbReference>
<dbReference type="CDD" id="cd18580">
    <property type="entry name" value="ABC_6TM_ABCC_D2"/>
    <property type="match status" value="1"/>
</dbReference>
<evidence type="ECO:0000256" key="6">
    <source>
        <dbReference type="ARBA" id="ARBA00022840"/>
    </source>
</evidence>
<feature type="transmembrane region" description="Helical" evidence="11">
    <location>
        <begin position="583"/>
        <end position="608"/>
    </location>
</feature>
<gene>
    <name evidence="15" type="ORF">PCL_00688</name>
    <name evidence="14" type="ORF">Purlil1_1913</name>
</gene>
<feature type="transmembrane region" description="Helical" evidence="11">
    <location>
        <begin position="456"/>
        <end position="475"/>
    </location>
</feature>
<dbReference type="InterPro" id="IPR027417">
    <property type="entry name" value="P-loop_NTPase"/>
</dbReference>
<keyword evidence="6" id="KW-0067">ATP-binding</keyword>
<dbReference type="InterPro" id="IPR044746">
    <property type="entry name" value="ABCC_6TM_D1"/>
</dbReference>
<feature type="domain" description="ABC transmembrane type-1" evidence="13">
    <location>
        <begin position="325"/>
        <end position="599"/>
    </location>
</feature>
<dbReference type="GO" id="GO:0016887">
    <property type="term" value="F:ATP hydrolysis activity"/>
    <property type="evidence" value="ECO:0007669"/>
    <property type="project" value="InterPro"/>
</dbReference>